<sequence length="309" mass="33612">MSKDSQGRAAMCILLNEGSGKRETSARGRIGAALQAHGVTADIRVLAKGPDIVPAARRAVKEGYETIVAAGGDGTISAVASVLRGTDRVMGILPMGTFNYFARSLDIPDDIEGAAQLLAEGTQRPVRIATINERSFLNNASLGAYPAILKTREDVYRRWGRSRIAAYWSVLVTLVTLRRPLHLRIEADGQTVERRTPLVFAVNNAFQLDQIGLQGRQDIAEGRLALFVAPDSGRWGMLRHALSLAMGKAQNEVNFDLITGSTIRIEARHSPRDIACDGERARMKAPYILGVDEEALSVIVPQSRKEGTR</sequence>
<dbReference type="PANTHER" id="PTHR12358:SF54">
    <property type="entry name" value="SPHINGOSINE KINASE RELATED PROTEIN"/>
    <property type="match status" value="1"/>
</dbReference>
<dbReference type="SUPFAM" id="SSF111331">
    <property type="entry name" value="NAD kinase/diacylglycerol kinase-like"/>
    <property type="match status" value="1"/>
</dbReference>
<dbReference type="OrthoDB" id="9815110at2"/>
<dbReference type="PROSITE" id="PS50146">
    <property type="entry name" value="DAGK"/>
    <property type="match status" value="1"/>
</dbReference>
<dbReference type="InterPro" id="IPR050187">
    <property type="entry name" value="Lipid_Phosphate_FormReg"/>
</dbReference>
<evidence type="ECO:0000313" key="6">
    <source>
        <dbReference type="EMBL" id="PVA09609.1"/>
    </source>
</evidence>
<dbReference type="GO" id="GO:0005524">
    <property type="term" value="F:ATP binding"/>
    <property type="evidence" value="ECO:0007669"/>
    <property type="project" value="UniProtKB-KW"/>
</dbReference>
<dbReference type="EMBL" id="QCYH01000007">
    <property type="protein sequence ID" value="PVA09609.1"/>
    <property type="molecule type" value="Genomic_DNA"/>
</dbReference>
<evidence type="ECO:0000313" key="7">
    <source>
        <dbReference type="Proteomes" id="UP000244446"/>
    </source>
</evidence>
<name>A0A2T7G5A9_9RHOB</name>
<evidence type="ECO:0000256" key="2">
    <source>
        <dbReference type="ARBA" id="ARBA00022741"/>
    </source>
</evidence>
<feature type="domain" description="DAGKc" evidence="5">
    <location>
        <begin position="5"/>
        <end position="135"/>
    </location>
</feature>
<dbReference type="Proteomes" id="UP000244446">
    <property type="component" value="Unassembled WGS sequence"/>
</dbReference>
<dbReference type="Pfam" id="PF19279">
    <property type="entry name" value="YegS_C"/>
    <property type="match status" value="1"/>
</dbReference>
<dbReference type="RefSeq" id="WP_108692656.1">
    <property type="nucleotide sequence ID" value="NZ_QCYH01000007.1"/>
</dbReference>
<dbReference type="Gene3D" id="3.40.50.10330">
    <property type="entry name" value="Probable inorganic polyphosphate/atp-NAD kinase, domain 1"/>
    <property type="match status" value="1"/>
</dbReference>
<gene>
    <name evidence="6" type="ORF">DC366_13035</name>
</gene>
<dbReference type="InterPro" id="IPR001206">
    <property type="entry name" value="Diacylglycerol_kinase_cat_dom"/>
</dbReference>
<dbReference type="GO" id="GO:0016301">
    <property type="term" value="F:kinase activity"/>
    <property type="evidence" value="ECO:0007669"/>
    <property type="project" value="UniProtKB-KW"/>
</dbReference>
<keyword evidence="1" id="KW-0808">Transferase</keyword>
<dbReference type="Pfam" id="PF00781">
    <property type="entry name" value="DAGK_cat"/>
    <property type="match status" value="1"/>
</dbReference>
<keyword evidence="3" id="KW-0418">Kinase</keyword>
<evidence type="ECO:0000256" key="4">
    <source>
        <dbReference type="ARBA" id="ARBA00022840"/>
    </source>
</evidence>
<reference evidence="6 7" key="1">
    <citation type="submission" date="2018-04" db="EMBL/GenBank/DDBJ databases">
        <title>Pelagivirga bohaiensis gen. nov., sp. nov., a bacterium isolated from the Bohai Sea.</title>
        <authorList>
            <person name="Ji X."/>
        </authorList>
    </citation>
    <scope>NUCLEOTIDE SEQUENCE [LARGE SCALE GENOMIC DNA]</scope>
    <source>
        <strain evidence="6 7">BH-SD19</strain>
    </source>
</reference>
<evidence type="ECO:0000259" key="5">
    <source>
        <dbReference type="PROSITE" id="PS50146"/>
    </source>
</evidence>
<keyword evidence="7" id="KW-1185">Reference proteome</keyword>
<dbReference type="InterPro" id="IPR017438">
    <property type="entry name" value="ATP-NAD_kinase_N"/>
</dbReference>
<accession>A0A2T7G5A9</accession>
<comment type="caution">
    <text evidence="6">The sequence shown here is derived from an EMBL/GenBank/DDBJ whole genome shotgun (WGS) entry which is preliminary data.</text>
</comment>
<dbReference type="AlphaFoldDB" id="A0A2T7G5A9"/>
<organism evidence="6 7">
    <name type="scientific">Pelagivirga sediminicola</name>
    <dbReference type="NCBI Taxonomy" id="2170575"/>
    <lineage>
        <taxon>Bacteria</taxon>
        <taxon>Pseudomonadati</taxon>
        <taxon>Pseudomonadota</taxon>
        <taxon>Alphaproteobacteria</taxon>
        <taxon>Rhodobacterales</taxon>
        <taxon>Paracoccaceae</taxon>
        <taxon>Pelagivirga</taxon>
    </lineage>
</organism>
<dbReference type="Gene3D" id="2.60.200.40">
    <property type="match status" value="1"/>
</dbReference>
<dbReference type="SMART" id="SM00046">
    <property type="entry name" value="DAGKc"/>
    <property type="match status" value="1"/>
</dbReference>
<dbReference type="PANTHER" id="PTHR12358">
    <property type="entry name" value="SPHINGOSINE KINASE"/>
    <property type="match status" value="1"/>
</dbReference>
<dbReference type="InterPro" id="IPR016064">
    <property type="entry name" value="NAD/diacylglycerol_kinase_sf"/>
</dbReference>
<protein>
    <recommendedName>
        <fullName evidence="5">DAGKc domain-containing protein</fullName>
    </recommendedName>
</protein>
<keyword evidence="4" id="KW-0067">ATP-binding</keyword>
<evidence type="ECO:0000256" key="1">
    <source>
        <dbReference type="ARBA" id="ARBA00022679"/>
    </source>
</evidence>
<dbReference type="InterPro" id="IPR045540">
    <property type="entry name" value="YegS/DAGK_C"/>
</dbReference>
<evidence type="ECO:0000256" key="3">
    <source>
        <dbReference type="ARBA" id="ARBA00022777"/>
    </source>
</evidence>
<keyword evidence="2" id="KW-0547">Nucleotide-binding</keyword>
<proteinExistence type="predicted"/>